<name>A0A8R7TE37_TRIUA</name>
<evidence type="ECO:0000256" key="1">
    <source>
        <dbReference type="SAM" id="MobiDB-lite"/>
    </source>
</evidence>
<gene>
    <name evidence="2" type="primary">LOC125536057</name>
</gene>
<feature type="compositionally biased region" description="Low complexity" evidence="1">
    <location>
        <begin position="8"/>
        <end position="24"/>
    </location>
</feature>
<dbReference type="EnsemblPlants" id="TuG1812G0200001565.01.T01">
    <property type="protein sequence ID" value="TuG1812G0200001565.01.T01.cds289783"/>
    <property type="gene ID" value="TuG1812G0200001565.01"/>
</dbReference>
<reference evidence="2" key="3">
    <citation type="submission" date="2022-06" db="UniProtKB">
        <authorList>
            <consortium name="EnsemblPlants"/>
        </authorList>
    </citation>
    <scope>IDENTIFICATION</scope>
</reference>
<protein>
    <submittedName>
        <fullName evidence="2">Uncharacterized protein</fullName>
    </submittedName>
</protein>
<organism evidence="2 3">
    <name type="scientific">Triticum urartu</name>
    <name type="common">Red wild einkorn</name>
    <name type="synonym">Crithodium urartu</name>
    <dbReference type="NCBI Taxonomy" id="4572"/>
    <lineage>
        <taxon>Eukaryota</taxon>
        <taxon>Viridiplantae</taxon>
        <taxon>Streptophyta</taxon>
        <taxon>Embryophyta</taxon>
        <taxon>Tracheophyta</taxon>
        <taxon>Spermatophyta</taxon>
        <taxon>Magnoliopsida</taxon>
        <taxon>Liliopsida</taxon>
        <taxon>Poales</taxon>
        <taxon>Poaceae</taxon>
        <taxon>BOP clade</taxon>
        <taxon>Pooideae</taxon>
        <taxon>Triticodae</taxon>
        <taxon>Triticeae</taxon>
        <taxon>Triticinae</taxon>
        <taxon>Triticum</taxon>
    </lineage>
</organism>
<keyword evidence="3" id="KW-1185">Reference proteome</keyword>
<sequence length="56" mass="5885">MAPPTPSPIRRAASASPASTSRTGRASEHPRSIGEPNAHENNKAKSYKLSASSHCE</sequence>
<dbReference type="AlphaFoldDB" id="A0A8R7TE37"/>
<reference evidence="3" key="1">
    <citation type="journal article" date="2013" name="Nature">
        <title>Draft genome of the wheat A-genome progenitor Triticum urartu.</title>
        <authorList>
            <person name="Ling H.Q."/>
            <person name="Zhao S."/>
            <person name="Liu D."/>
            <person name="Wang J."/>
            <person name="Sun H."/>
            <person name="Zhang C."/>
            <person name="Fan H."/>
            <person name="Li D."/>
            <person name="Dong L."/>
            <person name="Tao Y."/>
            <person name="Gao C."/>
            <person name="Wu H."/>
            <person name="Li Y."/>
            <person name="Cui Y."/>
            <person name="Guo X."/>
            <person name="Zheng S."/>
            <person name="Wang B."/>
            <person name="Yu K."/>
            <person name="Liang Q."/>
            <person name="Yang W."/>
            <person name="Lou X."/>
            <person name="Chen J."/>
            <person name="Feng M."/>
            <person name="Jian J."/>
            <person name="Zhang X."/>
            <person name="Luo G."/>
            <person name="Jiang Y."/>
            <person name="Liu J."/>
            <person name="Wang Z."/>
            <person name="Sha Y."/>
            <person name="Zhang B."/>
            <person name="Wu H."/>
            <person name="Tang D."/>
            <person name="Shen Q."/>
            <person name="Xue P."/>
            <person name="Zou S."/>
            <person name="Wang X."/>
            <person name="Liu X."/>
            <person name="Wang F."/>
            <person name="Yang Y."/>
            <person name="An X."/>
            <person name="Dong Z."/>
            <person name="Zhang K."/>
            <person name="Zhang X."/>
            <person name="Luo M.C."/>
            <person name="Dvorak J."/>
            <person name="Tong Y."/>
            <person name="Wang J."/>
            <person name="Yang H."/>
            <person name="Li Z."/>
            <person name="Wang D."/>
            <person name="Zhang A."/>
            <person name="Wang J."/>
        </authorList>
    </citation>
    <scope>NUCLEOTIDE SEQUENCE</scope>
    <source>
        <strain evidence="3">cv. G1812</strain>
    </source>
</reference>
<dbReference type="Gramene" id="TuG1812G0200001565.01.T01">
    <property type="protein sequence ID" value="TuG1812G0200001565.01.T01.cds289783"/>
    <property type="gene ID" value="TuG1812G0200001565.01"/>
</dbReference>
<accession>A0A8R7TE37</accession>
<evidence type="ECO:0000313" key="3">
    <source>
        <dbReference type="Proteomes" id="UP000015106"/>
    </source>
</evidence>
<reference evidence="2" key="2">
    <citation type="submission" date="2018-03" db="EMBL/GenBank/DDBJ databases">
        <title>The Triticum urartu genome reveals the dynamic nature of wheat genome evolution.</title>
        <authorList>
            <person name="Ling H."/>
            <person name="Ma B."/>
            <person name="Shi X."/>
            <person name="Liu H."/>
            <person name="Dong L."/>
            <person name="Sun H."/>
            <person name="Cao Y."/>
            <person name="Gao Q."/>
            <person name="Zheng S."/>
            <person name="Li Y."/>
            <person name="Yu Y."/>
            <person name="Du H."/>
            <person name="Qi M."/>
            <person name="Li Y."/>
            <person name="Yu H."/>
            <person name="Cui Y."/>
            <person name="Wang N."/>
            <person name="Chen C."/>
            <person name="Wu H."/>
            <person name="Zhao Y."/>
            <person name="Zhang J."/>
            <person name="Li Y."/>
            <person name="Zhou W."/>
            <person name="Zhang B."/>
            <person name="Hu W."/>
            <person name="Eijk M."/>
            <person name="Tang J."/>
            <person name="Witsenboer H."/>
            <person name="Zhao S."/>
            <person name="Li Z."/>
            <person name="Zhang A."/>
            <person name="Wang D."/>
            <person name="Liang C."/>
        </authorList>
    </citation>
    <scope>NUCLEOTIDE SEQUENCE [LARGE SCALE GENOMIC DNA]</scope>
    <source>
        <strain evidence="2">cv. G1812</strain>
    </source>
</reference>
<proteinExistence type="predicted"/>
<feature type="compositionally biased region" description="Basic and acidic residues" evidence="1">
    <location>
        <begin position="25"/>
        <end position="43"/>
    </location>
</feature>
<evidence type="ECO:0000313" key="2">
    <source>
        <dbReference type="EnsemblPlants" id="TuG1812G0200001565.01.T01.cds289783"/>
    </source>
</evidence>
<feature type="region of interest" description="Disordered" evidence="1">
    <location>
        <begin position="1"/>
        <end position="56"/>
    </location>
</feature>
<dbReference type="Proteomes" id="UP000015106">
    <property type="component" value="Chromosome 2"/>
</dbReference>